<dbReference type="Proteomes" id="UP000028045">
    <property type="component" value="Unassembled WGS sequence"/>
</dbReference>
<dbReference type="Pfam" id="PF00069">
    <property type="entry name" value="Pkinase"/>
    <property type="match status" value="1"/>
</dbReference>
<dbReference type="PROSITE" id="PS50011">
    <property type="entry name" value="PROTEIN_KINASE_DOM"/>
    <property type="match status" value="1"/>
</dbReference>
<dbReference type="PANTHER" id="PTHR24359:SF1">
    <property type="entry name" value="INHIBITOR OF NUCLEAR FACTOR KAPPA-B KINASE EPSILON SUBUNIT HOMOLOG 1-RELATED"/>
    <property type="match status" value="1"/>
</dbReference>
<proteinExistence type="predicted"/>
<evidence type="ECO:0000313" key="3">
    <source>
        <dbReference type="Proteomes" id="UP000028045"/>
    </source>
</evidence>
<gene>
    <name evidence="2" type="ORF">S7711_06249</name>
</gene>
<feature type="domain" description="Protein kinase" evidence="1">
    <location>
        <begin position="249"/>
        <end position="563"/>
    </location>
</feature>
<dbReference type="OrthoDB" id="1046782at2759"/>
<dbReference type="GO" id="GO:0004674">
    <property type="term" value="F:protein serine/threonine kinase activity"/>
    <property type="evidence" value="ECO:0007669"/>
    <property type="project" value="TreeGrafter"/>
</dbReference>
<dbReference type="InterPro" id="IPR011009">
    <property type="entry name" value="Kinase-like_dom_sf"/>
</dbReference>
<dbReference type="SMART" id="SM00220">
    <property type="entry name" value="S_TKc"/>
    <property type="match status" value="1"/>
</dbReference>
<keyword evidence="3" id="KW-1185">Reference proteome</keyword>
<dbReference type="SUPFAM" id="SSF56112">
    <property type="entry name" value="Protein kinase-like (PK-like)"/>
    <property type="match status" value="1"/>
</dbReference>
<organism evidence="2 3">
    <name type="scientific">Stachybotrys chartarum (strain CBS 109288 / IBT 7711)</name>
    <name type="common">Toxic black mold</name>
    <name type="synonym">Stilbospora chartarum</name>
    <dbReference type="NCBI Taxonomy" id="1280523"/>
    <lineage>
        <taxon>Eukaryota</taxon>
        <taxon>Fungi</taxon>
        <taxon>Dikarya</taxon>
        <taxon>Ascomycota</taxon>
        <taxon>Pezizomycotina</taxon>
        <taxon>Sordariomycetes</taxon>
        <taxon>Hypocreomycetidae</taxon>
        <taxon>Hypocreales</taxon>
        <taxon>Stachybotryaceae</taxon>
        <taxon>Stachybotrys</taxon>
    </lineage>
</organism>
<dbReference type="PROSITE" id="PS00108">
    <property type="entry name" value="PROTEIN_KINASE_ST"/>
    <property type="match status" value="1"/>
</dbReference>
<dbReference type="GO" id="GO:0005524">
    <property type="term" value="F:ATP binding"/>
    <property type="evidence" value="ECO:0007669"/>
    <property type="project" value="InterPro"/>
</dbReference>
<dbReference type="HOGENOM" id="CLU_017513_4_1_1"/>
<name>A0A084B4Y4_STACB</name>
<dbReference type="AlphaFoldDB" id="A0A084B4Y4"/>
<evidence type="ECO:0000259" key="1">
    <source>
        <dbReference type="PROSITE" id="PS50011"/>
    </source>
</evidence>
<reference evidence="2 3" key="1">
    <citation type="journal article" date="2014" name="BMC Genomics">
        <title>Comparative genome sequencing reveals chemotype-specific gene clusters in the toxigenic black mold Stachybotrys.</title>
        <authorList>
            <person name="Semeiks J."/>
            <person name="Borek D."/>
            <person name="Otwinowski Z."/>
            <person name="Grishin N.V."/>
        </authorList>
    </citation>
    <scope>NUCLEOTIDE SEQUENCE [LARGE SCALE GENOMIC DNA]</scope>
    <source>
        <strain evidence="3">CBS 109288 / IBT 7711</strain>
    </source>
</reference>
<dbReference type="EMBL" id="KL648054">
    <property type="protein sequence ID" value="KEY72613.1"/>
    <property type="molecule type" value="Genomic_DNA"/>
</dbReference>
<dbReference type="InterPro" id="IPR000719">
    <property type="entry name" value="Prot_kinase_dom"/>
</dbReference>
<dbReference type="Gene3D" id="3.30.200.20">
    <property type="entry name" value="Phosphorylase Kinase, domain 1"/>
    <property type="match status" value="1"/>
</dbReference>
<dbReference type="Gene3D" id="1.10.510.10">
    <property type="entry name" value="Transferase(Phosphotransferase) domain 1"/>
    <property type="match status" value="1"/>
</dbReference>
<dbReference type="PANTHER" id="PTHR24359">
    <property type="entry name" value="SERINE/THREONINE-PROTEIN KINASE SBK1"/>
    <property type="match status" value="1"/>
</dbReference>
<dbReference type="InterPro" id="IPR008271">
    <property type="entry name" value="Ser/Thr_kinase_AS"/>
</dbReference>
<protein>
    <recommendedName>
        <fullName evidence="1">Protein kinase domain-containing protein</fullName>
    </recommendedName>
</protein>
<dbReference type="CDD" id="cd00180">
    <property type="entry name" value="PKc"/>
    <property type="match status" value="1"/>
</dbReference>
<evidence type="ECO:0000313" key="2">
    <source>
        <dbReference type="EMBL" id="KEY72613.1"/>
    </source>
</evidence>
<sequence length="592" mass="66585">MAISAASAANLASLTTLSLAPLSISSGRRLDRASCHLGVEKRTPQLVLHPSPVGSNAAPSITKYQNLGRMRFKPSFFRLPQRRSRVMDPPELGGELSSQLEEGILISQIDDKRFLPLDFLAMVINKRSVEMELKDLDVGQQWLRESPELPGRITGHAKKVFAALALMDKTGAIRSLLDEGLTDEYLPLSQHSDHEGLLSRNGEMHFPFSKWRVASVNEFVRRKQWLFMAPVLDTSGRLIKVDPECPLPFVDSEIVDNGAAGIVHRAKLHPAHQNGYSTETVDLQVAVKQFLRKSDFIKEDDILQQIKSLQHVNIIRHFASIERGDKGYIVFPWADRGNLQEFWESEPETSPSRVLWSLRQMLGLSKALHLLHEQFQCRHGDLKPANILCVTSNGELMLKFADFGVSRIHLAPTMYRKSPTMSNMLTPSYQGPEVEFENTNKSDVRPRSRKYDIWSLGCVFLEFSLWLLHGPKGIEGFATARGRGTSSNETSRPLYEVTDKAAKVAKVHELVSETVEKLQVDPRCEGESALAALLSLVKDRMLQPEVDDRPLAREVSKSLEGIVQKAEEQPSYLFHSYNQQHIHALDSDALYL</sequence>
<accession>A0A084B4Y4</accession>